<organism evidence="2 3">
    <name type="scientific">Bdellovibrio bacteriovorus</name>
    <dbReference type="NCBI Taxonomy" id="959"/>
    <lineage>
        <taxon>Bacteria</taxon>
        <taxon>Pseudomonadati</taxon>
        <taxon>Bdellovibrionota</taxon>
        <taxon>Bdellovibrionia</taxon>
        <taxon>Bdellovibrionales</taxon>
        <taxon>Pseudobdellovibrionaceae</taxon>
        <taxon>Bdellovibrio</taxon>
    </lineage>
</organism>
<keyword evidence="3" id="KW-1185">Reference proteome</keyword>
<gene>
    <name evidence="2" type="ORF">AZI86_00995</name>
</gene>
<proteinExistence type="predicted"/>
<dbReference type="Proteomes" id="UP000075320">
    <property type="component" value="Unassembled WGS sequence"/>
</dbReference>
<dbReference type="AlphaFoldDB" id="A0A150WMF3"/>
<name>A0A150WMF3_BDEBC</name>
<protein>
    <submittedName>
        <fullName evidence="2">Uncharacterized protein</fullName>
    </submittedName>
</protein>
<evidence type="ECO:0000313" key="3">
    <source>
        <dbReference type="Proteomes" id="UP000075320"/>
    </source>
</evidence>
<feature type="chain" id="PRO_5007572931" evidence="1">
    <location>
        <begin position="23"/>
        <end position="321"/>
    </location>
</feature>
<dbReference type="RefSeq" id="WP_061833227.1">
    <property type="nucleotide sequence ID" value="NZ_LUKE01000001.1"/>
</dbReference>
<comment type="caution">
    <text evidence="2">The sequence shown here is derived from an EMBL/GenBank/DDBJ whole genome shotgun (WGS) entry which is preliminary data.</text>
</comment>
<reference evidence="2 3" key="1">
    <citation type="submission" date="2016-03" db="EMBL/GenBank/DDBJ databases">
        <authorList>
            <person name="Ploux O."/>
        </authorList>
    </citation>
    <scope>NUCLEOTIDE SEQUENCE [LARGE SCALE GENOMIC DNA]</scope>
    <source>
        <strain evidence="2 3">R0</strain>
    </source>
</reference>
<dbReference type="EMBL" id="LUKE01000001">
    <property type="protein sequence ID" value="KYG65683.1"/>
    <property type="molecule type" value="Genomic_DNA"/>
</dbReference>
<sequence>MKSFILSLALLSSLTAPLFAHANDLSTEEKAQLRELQERAQAWGQDKAEIRERLLQRQGGSDAGGGNFVGDELFDDYENKGSEKISVAELSAAADIYLKPLEAKMPSFAKMLRKGIKGTTWYLEPKEMAQTGACLNQTTLSVNRVVRACQSKLAVRIDKEFIKANQKSFPALVIHELLVYQMIHRTSDPHDVNEENYHPDRINDEGVREVSRAIRNPDITESELQTAVKRAGFGSFRTSSDIRHVNALFAKYEAALAQRTKKFCANPRAGQDDKKLEDAVNNAKWALPQEEEDFERRIEIVRKNDLKTRACWDKALGRRTR</sequence>
<feature type="signal peptide" evidence="1">
    <location>
        <begin position="1"/>
        <end position="22"/>
    </location>
</feature>
<keyword evidence="1" id="KW-0732">Signal</keyword>
<evidence type="ECO:0000256" key="1">
    <source>
        <dbReference type="SAM" id="SignalP"/>
    </source>
</evidence>
<evidence type="ECO:0000313" key="2">
    <source>
        <dbReference type="EMBL" id="KYG65683.1"/>
    </source>
</evidence>
<accession>A0A150WMF3</accession>